<dbReference type="Proteomes" id="UP000663844">
    <property type="component" value="Unassembled WGS sequence"/>
</dbReference>
<feature type="non-terminal residue" evidence="2">
    <location>
        <position position="1"/>
    </location>
</feature>
<gene>
    <name evidence="2" type="ORF">OXD698_LOCUS53034</name>
</gene>
<organism evidence="2 3">
    <name type="scientific">Adineta steineri</name>
    <dbReference type="NCBI Taxonomy" id="433720"/>
    <lineage>
        <taxon>Eukaryota</taxon>
        <taxon>Metazoa</taxon>
        <taxon>Spiralia</taxon>
        <taxon>Gnathifera</taxon>
        <taxon>Rotifera</taxon>
        <taxon>Eurotatoria</taxon>
        <taxon>Bdelloidea</taxon>
        <taxon>Adinetida</taxon>
        <taxon>Adinetidae</taxon>
        <taxon>Adineta</taxon>
    </lineage>
</organism>
<dbReference type="AlphaFoldDB" id="A0A820QT50"/>
<dbReference type="EMBL" id="CAJOAZ010029742">
    <property type="protein sequence ID" value="CAF4427650.1"/>
    <property type="molecule type" value="Genomic_DNA"/>
</dbReference>
<evidence type="ECO:0000313" key="3">
    <source>
        <dbReference type="Proteomes" id="UP000663844"/>
    </source>
</evidence>
<feature type="compositionally biased region" description="Low complexity" evidence="1">
    <location>
        <begin position="80"/>
        <end position="89"/>
    </location>
</feature>
<feature type="compositionally biased region" description="Polar residues" evidence="1">
    <location>
        <begin position="92"/>
        <end position="107"/>
    </location>
</feature>
<sequence length="121" mass="13742">DEPRVTTFPIVWDEQQSTDQLVFAELTEDEKKIAELNEELEMCHSLENVNCTNETPTETNELAETDELITETNEIIPETNEIITETNESTEPKTTNEIITSSEQIITNEPIVATEPLNTMD</sequence>
<comment type="caution">
    <text evidence="2">The sequence shown here is derived from an EMBL/GenBank/DDBJ whole genome shotgun (WGS) entry which is preliminary data.</text>
</comment>
<evidence type="ECO:0000313" key="2">
    <source>
        <dbReference type="EMBL" id="CAF4427650.1"/>
    </source>
</evidence>
<proteinExistence type="predicted"/>
<protein>
    <submittedName>
        <fullName evidence="2">Uncharacterized protein</fullName>
    </submittedName>
</protein>
<name>A0A820QT50_9BILA</name>
<feature type="region of interest" description="Disordered" evidence="1">
    <location>
        <begin position="80"/>
        <end position="121"/>
    </location>
</feature>
<accession>A0A820QT50</accession>
<evidence type="ECO:0000256" key="1">
    <source>
        <dbReference type="SAM" id="MobiDB-lite"/>
    </source>
</evidence>
<reference evidence="2" key="1">
    <citation type="submission" date="2021-02" db="EMBL/GenBank/DDBJ databases">
        <authorList>
            <person name="Nowell W R."/>
        </authorList>
    </citation>
    <scope>NUCLEOTIDE SEQUENCE</scope>
</reference>